<dbReference type="Gene3D" id="2.140.10.20">
    <property type="entry name" value="C-terminal (heme d1) domain of cytochrome cd1-nitrite reductase"/>
    <property type="match status" value="1"/>
</dbReference>
<feature type="domain" description="Cytochrome c" evidence="7">
    <location>
        <begin position="284"/>
        <end position="370"/>
    </location>
</feature>
<dbReference type="InterPro" id="IPR036909">
    <property type="entry name" value="Cyt_c-like_dom_sf"/>
</dbReference>
<evidence type="ECO:0000259" key="7">
    <source>
        <dbReference type="PROSITE" id="PS51007"/>
    </source>
</evidence>
<protein>
    <submittedName>
        <fullName evidence="8">Hydroxylamine reductase</fullName>
    </submittedName>
</protein>
<dbReference type="GO" id="GO:0009055">
    <property type="term" value="F:electron transfer activity"/>
    <property type="evidence" value="ECO:0007669"/>
    <property type="project" value="InterPro"/>
</dbReference>
<keyword evidence="1" id="KW-0813">Transport</keyword>
<keyword evidence="5 6" id="KW-0408">Iron</keyword>
<dbReference type="PANTHER" id="PTHR37823">
    <property type="entry name" value="CYTOCHROME C-553-LIKE"/>
    <property type="match status" value="1"/>
</dbReference>
<dbReference type="InterPro" id="IPR008972">
    <property type="entry name" value="Cupredoxin"/>
</dbReference>
<reference evidence="8" key="2">
    <citation type="journal article" date="2012" name="PLoS ONE">
        <title>A Deeply Branching Thermophilic Bacterium with an Ancient Acetyl-CoA Pathway Dominates a Subsurface Ecosystem.</title>
        <authorList>
            <person name="Takami H."/>
            <person name="Noguchi H."/>
            <person name="Takaki Y."/>
            <person name="Uchiyama I."/>
            <person name="Toyoda A."/>
            <person name="Nishi S."/>
            <person name="Chee G.-J."/>
            <person name="Arai W."/>
            <person name="Nunoura T."/>
            <person name="Itoh T."/>
            <person name="Hattori M."/>
            <person name="Takai K."/>
        </authorList>
    </citation>
    <scope>NUCLEOTIDE SEQUENCE</scope>
</reference>
<dbReference type="SUPFAM" id="SSF49503">
    <property type="entry name" value="Cupredoxins"/>
    <property type="match status" value="1"/>
</dbReference>
<evidence type="ECO:0000256" key="4">
    <source>
        <dbReference type="ARBA" id="ARBA00022982"/>
    </source>
</evidence>
<dbReference type="SUPFAM" id="SSF46626">
    <property type="entry name" value="Cytochrome c"/>
    <property type="match status" value="2"/>
</dbReference>
<organism evidence="8">
    <name type="scientific">uncultured Chloroflexota bacterium</name>
    <dbReference type="NCBI Taxonomy" id="166587"/>
    <lineage>
        <taxon>Bacteria</taxon>
        <taxon>Bacillati</taxon>
        <taxon>Chloroflexota</taxon>
        <taxon>environmental samples</taxon>
    </lineage>
</organism>
<dbReference type="SUPFAM" id="SSF51004">
    <property type="entry name" value="C-terminal (heme d1) domain of cytochrome cd1-nitrite reductase"/>
    <property type="match status" value="1"/>
</dbReference>
<dbReference type="Pfam" id="PF02239">
    <property type="entry name" value="Cytochrom_D1"/>
    <property type="match status" value="1"/>
</dbReference>
<keyword evidence="4" id="KW-0249">Electron transport</keyword>
<dbReference type="AlphaFoldDB" id="H5SMW4"/>
<dbReference type="InterPro" id="IPR003143">
    <property type="entry name" value="Cyt_cd1_C_sf"/>
</dbReference>
<dbReference type="InterPro" id="IPR009056">
    <property type="entry name" value="Cyt_c-like_dom"/>
</dbReference>
<gene>
    <name evidence="8" type="ORF">HGMM_F51C01C20</name>
</gene>
<dbReference type="Gene3D" id="1.10.760.10">
    <property type="entry name" value="Cytochrome c-like domain"/>
    <property type="match status" value="2"/>
</dbReference>
<dbReference type="CDD" id="cd20779">
    <property type="entry name" value="8prop_hemeD1_NirS"/>
    <property type="match status" value="1"/>
</dbReference>
<proteinExistence type="predicted"/>
<dbReference type="Pfam" id="PF13442">
    <property type="entry name" value="Cytochrome_CBB3"/>
    <property type="match status" value="1"/>
</dbReference>
<accession>H5SMW4</accession>
<dbReference type="GO" id="GO:0020037">
    <property type="term" value="F:heme binding"/>
    <property type="evidence" value="ECO:0007669"/>
    <property type="project" value="InterPro"/>
</dbReference>
<dbReference type="PROSITE" id="PS51257">
    <property type="entry name" value="PROKAR_LIPOPROTEIN"/>
    <property type="match status" value="1"/>
</dbReference>
<dbReference type="Gene3D" id="2.60.40.420">
    <property type="entry name" value="Cupredoxins - blue copper proteins"/>
    <property type="match status" value="1"/>
</dbReference>
<dbReference type="EMBL" id="AP011777">
    <property type="protein sequence ID" value="BAL57500.1"/>
    <property type="molecule type" value="Genomic_DNA"/>
</dbReference>
<keyword evidence="2 6" id="KW-0349">Heme</keyword>
<dbReference type="PANTHER" id="PTHR37823:SF4">
    <property type="entry name" value="MENAQUINOL-CYTOCHROME C REDUCTASE CYTOCHROME B_C SUBUNIT"/>
    <property type="match status" value="1"/>
</dbReference>
<evidence type="ECO:0000313" key="8">
    <source>
        <dbReference type="EMBL" id="BAL57500.1"/>
    </source>
</evidence>
<evidence type="ECO:0000256" key="6">
    <source>
        <dbReference type="PROSITE-ProRule" id="PRU00433"/>
    </source>
</evidence>
<dbReference type="PROSITE" id="PS51007">
    <property type="entry name" value="CYTC"/>
    <property type="match status" value="2"/>
</dbReference>
<dbReference type="InterPro" id="IPR051811">
    <property type="entry name" value="Cytochrome_c550/c551-like"/>
</dbReference>
<keyword evidence="3 6" id="KW-0479">Metal-binding</keyword>
<evidence type="ECO:0000256" key="1">
    <source>
        <dbReference type="ARBA" id="ARBA00022448"/>
    </source>
</evidence>
<dbReference type="InterPro" id="IPR011048">
    <property type="entry name" value="Haem_d1_sf"/>
</dbReference>
<sequence>MKARSLILIGGLLLAIALFMACAPKTQPVATTEYMLTIGMQDGKFVFLGVGGAINGQVNPELSARPGETITLTLINSGEGEHGLAVSGLNVQSKTLSQRGEMASVTFTVPQTESQLEYYDPVGKNAELGLRGRLNVRAEAKATSVPSAAPTESAGTSTTLAIAAFQKGGCGACHVIPGVPGAVGNIGPDLSQVGERAAKTISESSYSGKAKTAAEYIRESIEQPDAYVAPQCPNGPCVKGTMPASLAKLLTPQELEAVVQYLAQPPQAAAGGEAAAPAATAVAEAPTLSEEEFSWAKQTYFERCAGCHGTLRKGATGPALTPDKTLPKGTAGLAAIIFNGTPRGMPSWGKDGFFTQQQVDILAKFIQMEPPAPPEMSMEQMKATWKLLIPPDQRPSQPQTKRDWQNYFVVTLRDAGRVAIIDGDTYEVVNEVQSGYAVHITRMSATGRYAYVIGRDGRLALIDLWMEKPDKVAEVQTCYDARSVEVSKYKGAEGDFTDKLAIVGCYWPPHFVILDGLTLEPLKIVSTRGYTVDTQEYHPEPRVASIVASHYKPEWIVNVKEIGQIWLVNYLDPLSPAIKMLPAARFLHDGGWDATHRYFLVAANQSNKVAIVDAKEEKLIAMVDTPKVPHPGRGANWIDPQYGPVWSTPHLGDAAIASIGTDPQGHPDSAWKVVRVTPLPGSGSLFIKTHPKSKWIWVDMALNADPALARTICVIAKANPEQTYKCWEIGKYGRAVHIEYNKQGTQVWISLWGDASKPGETGEIVIYDDATLQEIARIPNLITPTGKFNVYNTVNDIY</sequence>
<evidence type="ECO:0000256" key="3">
    <source>
        <dbReference type="ARBA" id="ARBA00022723"/>
    </source>
</evidence>
<feature type="domain" description="Cytochrome c" evidence="7">
    <location>
        <begin position="156"/>
        <end position="266"/>
    </location>
</feature>
<reference evidence="8" key="1">
    <citation type="journal article" date="2005" name="Environ. Microbiol.">
        <title>Genetic and functional properties of uncultivated thermophilic crenarchaeotes from a subsurface gold mine as revealed by analysis of genome fragments.</title>
        <authorList>
            <person name="Nunoura T."/>
            <person name="Hirayama H."/>
            <person name="Takami H."/>
            <person name="Oida H."/>
            <person name="Nishi S."/>
            <person name="Shimamura S."/>
            <person name="Suzuki Y."/>
            <person name="Inagaki F."/>
            <person name="Takai K."/>
            <person name="Nealson K.H."/>
            <person name="Horikoshi K."/>
        </authorList>
    </citation>
    <scope>NUCLEOTIDE SEQUENCE</scope>
</reference>
<name>H5SMW4_9CHLR</name>
<dbReference type="GO" id="GO:0046872">
    <property type="term" value="F:metal ion binding"/>
    <property type="evidence" value="ECO:0007669"/>
    <property type="project" value="UniProtKB-KW"/>
</dbReference>
<evidence type="ECO:0000256" key="2">
    <source>
        <dbReference type="ARBA" id="ARBA00022617"/>
    </source>
</evidence>
<evidence type="ECO:0000256" key="5">
    <source>
        <dbReference type="ARBA" id="ARBA00023004"/>
    </source>
</evidence>